<evidence type="ECO:0000313" key="3">
    <source>
        <dbReference type="Proteomes" id="UP000594263"/>
    </source>
</evidence>
<proteinExistence type="predicted"/>
<feature type="region of interest" description="Disordered" evidence="1">
    <location>
        <begin position="97"/>
        <end position="269"/>
    </location>
</feature>
<dbReference type="Gramene" id="Kaladp0073s0123.2.v1.1">
    <property type="protein sequence ID" value="Kaladp0073s0123.2.v1.1.CDS.1"/>
    <property type="gene ID" value="Kaladp0073s0123.v1.1"/>
</dbReference>
<evidence type="ECO:0000256" key="1">
    <source>
        <dbReference type="SAM" id="MobiDB-lite"/>
    </source>
</evidence>
<feature type="compositionally biased region" description="Pro residues" evidence="1">
    <location>
        <begin position="14"/>
        <end position="26"/>
    </location>
</feature>
<dbReference type="OMA" id="FLNVETH"/>
<dbReference type="EnsemblPlants" id="Kaladp0073s0123.2.v1.1">
    <property type="protein sequence ID" value="Kaladp0073s0123.2.v1.1.CDS.1"/>
    <property type="gene ID" value="Kaladp0073s0123.v1.1"/>
</dbReference>
<dbReference type="AlphaFoldDB" id="A0A7N0ULK4"/>
<name>A0A7N0ULK4_KALFE</name>
<feature type="compositionally biased region" description="Polar residues" evidence="1">
    <location>
        <begin position="197"/>
        <end position="207"/>
    </location>
</feature>
<feature type="compositionally biased region" description="Polar residues" evidence="1">
    <location>
        <begin position="229"/>
        <end position="242"/>
    </location>
</feature>
<feature type="compositionally biased region" description="Basic and acidic residues" evidence="1">
    <location>
        <begin position="122"/>
        <end position="133"/>
    </location>
</feature>
<keyword evidence="3" id="KW-1185">Reference proteome</keyword>
<feature type="region of interest" description="Disordered" evidence="1">
    <location>
        <begin position="1"/>
        <end position="28"/>
    </location>
</feature>
<sequence length="282" mass="30430">MGCCLSRTTSPSTKPTPYPKNAPPPPLDEETVKEVLTETPIAAVLDDQPLKKIGAAEKLEAKVVGEKKSVMVEEKQRIEAVEIQSVEVEVSEMTTVATENRSAVSVSVSESVSAATAGGEEVMSKGRERERGEGVTSSRHQRSSDQSPAKVPRRRPYSGELTTSNGPKEKRVRSPANRAVPSPEKNTQVAPRAVRGRSQSPATSKQRNGGPAKIRRDGGERSGRRSRSPATNAFRNSSNRSGLVSEDNGGEVRKRGVAEEEEPADKESLDNPLVSLECFIFL</sequence>
<protein>
    <submittedName>
        <fullName evidence="2">Uncharacterized protein</fullName>
    </submittedName>
</protein>
<dbReference type="PANTHER" id="PTHR33871:SF1">
    <property type="entry name" value="OS05G0503100 PROTEIN"/>
    <property type="match status" value="1"/>
</dbReference>
<feature type="compositionally biased region" description="Basic and acidic residues" evidence="1">
    <location>
        <begin position="214"/>
        <end position="223"/>
    </location>
</feature>
<dbReference type="PANTHER" id="PTHR33871">
    <property type="entry name" value="OS05G0503100 PROTEIN-RELATED"/>
    <property type="match status" value="1"/>
</dbReference>
<reference evidence="2" key="1">
    <citation type="submission" date="2021-01" db="UniProtKB">
        <authorList>
            <consortium name="EnsemblPlants"/>
        </authorList>
    </citation>
    <scope>IDENTIFICATION</scope>
</reference>
<feature type="compositionally biased region" description="Low complexity" evidence="1">
    <location>
        <begin position="97"/>
        <end position="117"/>
    </location>
</feature>
<dbReference type="Gramene" id="Kaladp0073s0123.1.v1.1">
    <property type="protein sequence ID" value="Kaladp0073s0123.1.v1.1.CDS.1"/>
    <property type="gene ID" value="Kaladp0073s0123.v1.1"/>
</dbReference>
<organism evidence="2 3">
    <name type="scientific">Kalanchoe fedtschenkoi</name>
    <name type="common">Lavender scallops</name>
    <name type="synonym">South American air plant</name>
    <dbReference type="NCBI Taxonomy" id="63787"/>
    <lineage>
        <taxon>Eukaryota</taxon>
        <taxon>Viridiplantae</taxon>
        <taxon>Streptophyta</taxon>
        <taxon>Embryophyta</taxon>
        <taxon>Tracheophyta</taxon>
        <taxon>Spermatophyta</taxon>
        <taxon>Magnoliopsida</taxon>
        <taxon>eudicotyledons</taxon>
        <taxon>Gunneridae</taxon>
        <taxon>Pentapetalae</taxon>
        <taxon>Saxifragales</taxon>
        <taxon>Crassulaceae</taxon>
        <taxon>Kalanchoe</taxon>
    </lineage>
</organism>
<accession>A0A7N0ULK4</accession>
<dbReference type="EnsemblPlants" id="Kaladp0073s0123.1.v1.1">
    <property type="protein sequence ID" value="Kaladp0073s0123.1.v1.1.CDS.1"/>
    <property type="gene ID" value="Kaladp0073s0123.v1.1"/>
</dbReference>
<evidence type="ECO:0000313" key="2">
    <source>
        <dbReference type="EnsemblPlants" id="Kaladp0073s0123.1.v1.1.CDS.1"/>
    </source>
</evidence>
<dbReference type="Proteomes" id="UP000594263">
    <property type="component" value="Unplaced"/>
</dbReference>